<organism evidence="4 5">
    <name type="scientific">candidate division MSBL1 archaeon SCGC-AAA261F19</name>
    <dbReference type="NCBI Taxonomy" id="1698275"/>
    <lineage>
        <taxon>Archaea</taxon>
        <taxon>Methanobacteriati</taxon>
        <taxon>Methanobacteriota</taxon>
        <taxon>candidate division MSBL1</taxon>
    </lineage>
</organism>
<sequence length="374" mass="41648">SKSIEEKFGTLSTSSDTELLSKKLLEGLENGDLPSAVRLCMKDIEGSFSVVGVDNDGRMFAFRDPHGIKPLCFGQDKDGKLSCVSSESVGLSINGLQLDSHVKPGELLIWSEDGLSKEQIVAGEKKAFCSFEYAYFARPDSILDGKTVYKVREEFGRNLGRENPDVTEKADMIVSIPQTADDAAYGFHIETGLPWERSVRKHRYVTSRAFISSPRERDKIINKKINVSRREIKGKRLAVIDDSIVRGSTSKRMIRKMREAGGEEIHLYITFPRITSPCFYGIDMSTYGELIGANQGADEIAETIGADSVNYQSLENFIKATGMKRDHLCLGCITEKYPTPLASKLANKARERFEEGSEGRERIYEAADLAEEIT</sequence>
<dbReference type="PANTHER" id="PTHR11907">
    <property type="entry name" value="AMIDOPHOSPHORIBOSYLTRANSFERASE"/>
    <property type="match status" value="1"/>
</dbReference>
<dbReference type="AlphaFoldDB" id="A0A133VAX4"/>
<evidence type="ECO:0000313" key="5">
    <source>
        <dbReference type="Proteomes" id="UP000070565"/>
    </source>
</evidence>
<evidence type="ECO:0000256" key="2">
    <source>
        <dbReference type="ARBA" id="ARBA00022962"/>
    </source>
</evidence>
<dbReference type="SUPFAM" id="SSF53271">
    <property type="entry name" value="PRTase-like"/>
    <property type="match status" value="1"/>
</dbReference>
<dbReference type="SUPFAM" id="SSF56235">
    <property type="entry name" value="N-terminal nucleophile aminohydrolases (Ntn hydrolases)"/>
    <property type="match status" value="1"/>
</dbReference>
<dbReference type="CDD" id="cd06223">
    <property type="entry name" value="PRTases_typeI"/>
    <property type="match status" value="1"/>
</dbReference>
<reference evidence="4 5" key="1">
    <citation type="journal article" date="2016" name="Sci. Rep.">
        <title>Metabolic traits of an uncultured archaeal lineage -MSBL1- from brine pools of the Red Sea.</title>
        <authorList>
            <person name="Mwirichia R."/>
            <person name="Alam I."/>
            <person name="Rashid M."/>
            <person name="Vinu M."/>
            <person name="Ba-Alawi W."/>
            <person name="Anthony Kamau A."/>
            <person name="Kamanda Ngugi D."/>
            <person name="Goker M."/>
            <person name="Klenk H.P."/>
            <person name="Bajic V."/>
            <person name="Stingl U."/>
        </authorList>
    </citation>
    <scope>NUCLEOTIDE SEQUENCE [LARGE SCALE GENOMIC DNA]</scope>
    <source>
        <strain evidence="4">SCGC-AAA261F19</strain>
    </source>
</reference>
<dbReference type="GO" id="GO:0016740">
    <property type="term" value="F:transferase activity"/>
    <property type="evidence" value="ECO:0007669"/>
    <property type="project" value="UniProtKB-KW"/>
</dbReference>
<dbReference type="Gene3D" id="3.40.50.2020">
    <property type="match status" value="1"/>
</dbReference>
<evidence type="ECO:0000313" key="4">
    <source>
        <dbReference type="EMBL" id="KXB03589.1"/>
    </source>
</evidence>
<feature type="domain" description="Glutamine amidotransferase type-2" evidence="3">
    <location>
        <begin position="1"/>
        <end position="113"/>
    </location>
</feature>
<dbReference type="PATRIC" id="fig|1698275.3.peg.788"/>
<proteinExistence type="predicted"/>
<dbReference type="InterPro" id="IPR029055">
    <property type="entry name" value="Ntn_hydrolases_N"/>
</dbReference>
<dbReference type="InterPro" id="IPR017932">
    <property type="entry name" value="GATase_2_dom"/>
</dbReference>
<protein>
    <recommendedName>
        <fullName evidence="3">Glutamine amidotransferase type-2 domain-containing protein</fullName>
    </recommendedName>
</protein>
<dbReference type="PROSITE" id="PS51278">
    <property type="entry name" value="GATASE_TYPE_2"/>
    <property type="match status" value="1"/>
</dbReference>
<keyword evidence="2" id="KW-0315">Glutamine amidotransferase</keyword>
<accession>A0A133VAX4</accession>
<dbReference type="InterPro" id="IPR029057">
    <property type="entry name" value="PRTase-like"/>
</dbReference>
<evidence type="ECO:0000259" key="3">
    <source>
        <dbReference type="PROSITE" id="PS51278"/>
    </source>
</evidence>
<keyword evidence="1" id="KW-0808">Transferase</keyword>
<gene>
    <name evidence="4" type="ORF">AKJ45_01120</name>
</gene>
<keyword evidence="5" id="KW-1185">Reference proteome</keyword>
<dbReference type="InterPro" id="IPR000836">
    <property type="entry name" value="PRTase_dom"/>
</dbReference>
<dbReference type="Gene3D" id="3.60.20.10">
    <property type="entry name" value="Glutamine Phosphoribosylpyrophosphate, subunit 1, domain 1"/>
    <property type="match status" value="1"/>
</dbReference>
<dbReference type="Pfam" id="PF13537">
    <property type="entry name" value="GATase_7"/>
    <property type="match status" value="1"/>
</dbReference>
<evidence type="ECO:0000256" key="1">
    <source>
        <dbReference type="ARBA" id="ARBA00022679"/>
    </source>
</evidence>
<dbReference type="EMBL" id="LHXZ01000008">
    <property type="protein sequence ID" value="KXB03589.1"/>
    <property type="molecule type" value="Genomic_DNA"/>
</dbReference>
<comment type="caution">
    <text evidence="4">The sequence shown here is derived from an EMBL/GenBank/DDBJ whole genome shotgun (WGS) entry which is preliminary data.</text>
</comment>
<name>A0A133VAX4_9EURY</name>
<feature type="non-terminal residue" evidence="4">
    <location>
        <position position="1"/>
    </location>
</feature>
<dbReference type="Proteomes" id="UP000070565">
    <property type="component" value="Unassembled WGS sequence"/>
</dbReference>